<dbReference type="GO" id="GO:0033065">
    <property type="term" value="C:Rad51C-XRCC3 complex"/>
    <property type="evidence" value="ECO:0007669"/>
    <property type="project" value="TreeGrafter"/>
</dbReference>
<comment type="subcellular location">
    <subcellularLocation>
        <location evidence="1">Nucleus</location>
    </subcellularLocation>
</comment>
<evidence type="ECO:0000256" key="2">
    <source>
        <dbReference type="ARBA" id="ARBA00022741"/>
    </source>
</evidence>
<evidence type="ECO:0000256" key="4">
    <source>
        <dbReference type="ARBA" id="ARBA00022840"/>
    </source>
</evidence>
<dbReference type="GO" id="GO:0008821">
    <property type="term" value="F:crossover junction DNA endonuclease activity"/>
    <property type="evidence" value="ECO:0007669"/>
    <property type="project" value="TreeGrafter"/>
</dbReference>
<evidence type="ECO:0000256" key="5">
    <source>
        <dbReference type="ARBA" id="ARBA00023204"/>
    </source>
</evidence>
<organism evidence="8 9">
    <name type="scientific">Akanthomyces lecanii RCEF 1005</name>
    <dbReference type="NCBI Taxonomy" id="1081108"/>
    <lineage>
        <taxon>Eukaryota</taxon>
        <taxon>Fungi</taxon>
        <taxon>Dikarya</taxon>
        <taxon>Ascomycota</taxon>
        <taxon>Pezizomycotina</taxon>
        <taxon>Sordariomycetes</taxon>
        <taxon>Hypocreomycetidae</taxon>
        <taxon>Hypocreales</taxon>
        <taxon>Cordycipitaceae</taxon>
        <taxon>Akanthomyces</taxon>
        <taxon>Cordyceps confragosa</taxon>
    </lineage>
</organism>
<keyword evidence="3" id="KW-0227">DNA damage</keyword>
<feature type="region of interest" description="Disordered" evidence="7">
    <location>
        <begin position="333"/>
        <end position="418"/>
    </location>
</feature>
<dbReference type="GO" id="GO:0005657">
    <property type="term" value="C:replication fork"/>
    <property type="evidence" value="ECO:0007669"/>
    <property type="project" value="TreeGrafter"/>
</dbReference>
<dbReference type="GO" id="GO:0033063">
    <property type="term" value="C:Rad51B-Rad51C-Rad51D-XRCC2 complex"/>
    <property type="evidence" value="ECO:0007669"/>
    <property type="project" value="TreeGrafter"/>
</dbReference>
<keyword evidence="2" id="KW-0547">Nucleotide-binding</keyword>
<gene>
    <name evidence="8" type="ORF">LEL_00688</name>
</gene>
<sequence>MDYHSIHGSDIASFDISNTHRLPTVSASQALAALEDEGSNCVSTGIKALDKFLVPFSVSSQMYGSGKPRGIKRGQVTEIWGPPGSGRTALGTQLAANTLSKKDGVVWIDCFQKTPIARISAALEKMQLGKEGDTVDEASATKASSGDGFTRYSCFTLPHFLALLSRPSSTTIPAGTSLIVINCVSALINAALPRSHVGKQNTKQPQGSTPAAKRMQALQAIISLLNKLAATRNCAVVILSQCATKMQSEHGASLVPAVTATVWEQGISTRIALFRNWSWDERKPHSVFLAGVQKLDGRVMLDVVDSASAFTVESTGVRDVDYEASHPMEMAAAAAQQKRKIGQTELEVPDSEDEDYGWAEEDEASLPAPPPQWQGSEDIILGQDVGRSEDEEEADEEYHSYDEAEGAEEAEEADSNQE</sequence>
<dbReference type="PANTHER" id="PTHR46239">
    <property type="entry name" value="DNA REPAIR PROTEIN RAD51 HOMOLOG 3 RAD51C"/>
    <property type="match status" value="1"/>
</dbReference>
<name>A0A168K1Q1_CORDF</name>
<dbReference type="InterPro" id="IPR052093">
    <property type="entry name" value="HR_Repair_Mediator"/>
</dbReference>
<dbReference type="OrthoDB" id="5957327at2759"/>
<evidence type="ECO:0000256" key="3">
    <source>
        <dbReference type="ARBA" id="ARBA00022763"/>
    </source>
</evidence>
<proteinExistence type="predicted"/>
<feature type="compositionally biased region" description="Acidic residues" evidence="7">
    <location>
        <begin position="403"/>
        <end position="418"/>
    </location>
</feature>
<dbReference type="PANTHER" id="PTHR46239:SF1">
    <property type="entry name" value="DNA REPAIR PROTEIN RAD51 HOMOLOG 3"/>
    <property type="match status" value="1"/>
</dbReference>
<dbReference type="InterPro" id="IPR027417">
    <property type="entry name" value="P-loop_NTPase"/>
</dbReference>
<dbReference type="AlphaFoldDB" id="A0A168K1Q1"/>
<dbReference type="STRING" id="1081108.A0A168K1Q1"/>
<evidence type="ECO:0000256" key="7">
    <source>
        <dbReference type="SAM" id="MobiDB-lite"/>
    </source>
</evidence>
<keyword evidence="4 8" id="KW-0067">ATP-binding</keyword>
<keyword evidence="5" id="KW-0234">DNA repair</keyword>
<keyword evidence="6" id="KW-0539">Nucleus</keyword>
<keyword evidence="9" id="KW-1185">Reference proteome</keyword>
<dbReference type="GO" id="GO:0000400">
    <property type="term" value="F:four-way junction DNA binding"/>
    <property type="evidence" value="ECO:0007669"/>
    <property type="project" value="TreeGrafter"/>
</dbReference>
<dbReference type="EMBL" id="AZHF01000001">
    <property type="protein sequence ID" value="OAA81143.1"/>
    <property type="molecule type" value="Genomic_DNA"/>
</dbReference>
<comment type="caution">
    <text evidence="8">The sequence shown here is derived from an EMBL/GenBank/DDBJ whole genome shotgun (WGS) entry which is preliminary data.</text>
</comment>
<dbReference type="SUPFAM" id="SSF52540">
    <property type="entry name" value="P-loop containing nucleoside triphosphate hydrolases"/>
    <property type="match status" value="1"/>
</dbReference>
<feature type="compositionally biased region" description="Acidic residues" evidence="7">
    <location>
        <begin position="347"/>
        <end position="364"/>
    </location>
</feature>
<dbReference type="GO" id="GO:0007131">
    <property type="term" value="P:reciprocal meiotic recombination"/>
    <property type="evidence" value="ECO:0007669"/>
    <property type="project" value="TreeGrafter"/>
</dbReference>
<dbReference type="GO" id="GO:0000707">
    <property type="term" value="P:meiotic DNA recombinase assembly"/>
    <property type="evidence" value="ECO:0007669"/>
    <property type="project" value="TreeGrafter"/>
</dbReference>
<dbReference type="Proteomes" id="UP000076881">
    <property type="component" value="Unassembled WGS sequence"/>
</dbReference>
<dbReference type="CDD" id="cd01393">
    <property type="entry name" value="RecA-like"/>
    <property type="match status" value="1"/>
</dbReference>
<dbReference type="GO" id="GO:0005524">
    <property type="term" value="F:ATP binding"/>
    <property type="evidence" value="ECO:0007669"/>
    <property type="project" value="UniProtKB-KW"/>
</dbReference>
<dbReference type="Gene3D" id="3.40.50.300">
    <property type="entry name" value="P-loop containing nucleotide triphosphate hydrolases"/>
    <property type="match status" value="1"/>
</dbReference>
<evidence type="ECO:0000313" key="9">
    <source>
        <dbReference type="Proteomes" id="UP000076881"/>
    </source>
</evidence>
<reference evidence="8 9" key="1">
    <citation type="journal article" date="2016" name="Genome Biol. Evol.">
        <title>Divergent and convergent evolution of fungal pathogenicity.</title>
        <authorList>
            <person name="Shang Y."/>
            <person name="Xiao G."/>
            <person name="Zheng P."/>
            <person name="Cen K."/>
            <person name="Zhan S."/>
            <person name="Wang C."/>
        </authorList>
    </citation>
    <scope>NUCLEOTIDE SEQUENCE [LARGE SCALE GENOMIC DNA]</scope>
    <source>
        <strain evidence="8 9">RCEF 1005</strain>
    </source>
</reference>
<evidence type="ECO:0000256" key="1">
    <source>
        <dbReference type="ARBA" id="ARBA00004123"/>
    </source>
</evidence>
<accession>A0A168K1Q1</accession>
<protein>
    <submittedName>
        <fullName evidence="8">DNA recombination/repair protein RecA/RadB, ATP-binding domain protein</fullName>
    </submittedName>
</protein>
<evidence type="ECO:0000256" key="6">
    <source>
        <dbReference type="ARBA" id="ARBA00023242"/>
    </source>
</evidence>
<evidence type="ECO:0000313" key="8">
    <source>
        <dbReference type="EMBL" id="OAA81143.1"/>
    </source>
</evidence>